<gene>
    <name evidence="2" type="ORF">pdam_00020696</name>
</gene>
<accession>A0A3M6TSG8</accession>
<organism evidence="2 3">
    <name type="scientific">Pocillopora damicornis</name>
    <name type="common">Cauliflower coral</name>
    <name type="synonym">Millepora damicornis</name>
    <dbReference type="NCBI Taxonomy" id="46731"/>
    <lineage>
        <taxon>Eukaryota</taxon>
        <taxon>Metazoa</taxon>
        <taxon>Cnidaria</taxon>
        <taxon>Anthozoa</taxon>
        <taxon>Hexacorallia</taxon>
        <taxon>Scleractinia</taxon>
        <taxon>Astrocoeniina</taxon>
        <taxon>Pocilloporidae</taxon>
        <taxon>Pocillopora</taxon>
    </lineage>
</organism>
<dbReference type="EMBL" id="RCHS01003031">
    <property type="protein sequence ID" value="RMX44286.1"/>
    <property type="molecule type" value="Genomic_DNA"/>
</dbReference>
<feature type="region of interest" description="Disordered" evidence="1">
    <location>
        <begin position="215"/>
        <end position="252"/>
    </location>
</feature>
<dbReference type="OrthoDB" id="5954848at2759"/>
<reference evidence="2 3" key="1">
    <citation type="journal article" date="2018" name="Sci. Rep.">
        <title>Comparative analysis of the Pocillopora damicornis genome highlights role of immune system in coral evolution.</title>
        <authorList>
            <person name="Cunning R."/>
            <person name="Bay R.A."/>
            <person name="Gillette P."/>
            <person name="Baker A.C."/>
            <person name="Traylor-Knowles N."/>
        </authorList>
    </citation>
    <scope>NUCLEOTIDE SEQUENCE [LARGE SCALE GENOMIC DNA]</scope>
    <source>
        <strain evidence="2">RSMAS</strain>
        <tissue evidence="2">Whole animal</tissue>
    </source>
</reference>
<evidence type="ECO:0000256" key="1">
    <source>
        <dbReference type="SAM" id="MobiDB-lite"/>
    </source>
</evidence>
<evidence type="ECO:0000313" key="3">
    <source>
        <dbReference type="Proteomes" id="UP000275408"/>
    </source>
</evidence>
<feature type="compositionally biased region" description="Basic and acidic residues" evidence="1">
    <location>
        <begin position="227"/>
        <end position="238"/>
    </location>
</feature>
<feature type="compositionally biased region" description="Basic residues" evidence="1">
    <location>
        <begin position="240"/>
        <end position="252"/>
    </location>
</feature>
<comment type="caution">
    <text evidence="2">The sequence shown here is derived from an EMBL/GenBank/DDBJ whole genome shotgun (WGS) entry which is preliminary data.</text>
</comment>
<dbReference type="Proteomes" id="UP000275408">
    <property type="component" value="Unassembled WGS sequence"/>
</dbReference>
<dbReference type="AlphaFoldDB" id="A0A3M6TSG8"/>
<proteinExistence type="predicted"/>
<evidence type="ECO:0000313" key="2">
    <source>
        <dbReference type="EMBL" id="RMX44286.1"/>
    </source>
</evidence>
<name>A0A3M6TSG8_POCDA</name>
<keyword evidence="3" id="KW-1185">Reference proteome</keyword>
<protein>
    <submittedName>
        <fullName evidence="2">Uncharacterized protein</fullName>
    </submittedName>
</protein>
<sequence length="252" mass="29444">MRFPNCDTTGRLEIDCLSITKPIKPVTMGTTMSSVGLANKPPALPPVKQNNTAVIATAQSPPDYKFEHFTKLCQHYQEQKKILQVQIRTEVHNWKKVAENGDEGTECREKILGLLSQFREAQKQQDMLIEKEKLRLDAFRNCINEDTTNRIKKRLTFFQKLNKQHEALLEHIRQDIQEWFETWIKCPASPAYDYVFEGRKETIVPVVLQSTHQSRWRRGKSTGSNDVSEHEHRMDQLKVNKNKASKRIMRPW</sequence>